<proteinExistence type="predicted"/>
<comment type="caution">
    <text evidence="1">The sequence shown here is derived from an EMBL/GenBank/DDBJ whole genome shotgun (WGS) entry which is preliminary data.</text>
</comment>
<dbReference type="Proteomes" id="UP000294952">
    <property type="component" value="Unassembled WGS sequence"/>
</dbReference>
<organism evidence="1 2">
    <name type="scientific">Mycolicibacterium obuense</name>
    <dbReference type="NCBI Taxonomy" id="1807"/>
    <lineage>
        <taxon>Bacteria</taxon>
        <taxon>Bacillati</taxon>
        <taxon>Actinomycetota</taxon>
        <taxon>Actinomycetes</taxon>
        <taxon>Mycobacteriales</taxon>
        <taxon>Mycobacteriaceae</taxon>
        <taxon>Mycolicibacterium</taxon>
    </lineage>
</organism>
<evidence type="ECO:0000313" key="2">
    <source>
        <dbReference type="Proteomes" id="UP000294952"/>
    </source>
</evidence>
<name>A0A4R5X8C4_9MYCO</name>
<gene>
    <name evidence="1" type="ORF">EUA04_08385</name>
</gene>
<protein>
    <submittedName>
        <fullName evidence="1">Uncharacterized protein</fullName>
    </submittedName>
</protein>
<dbReference type="AlphaFoldDB" id="A0A4R5X8C4"/>
<reference evidence="1 2" key="1">
    <citation type="submission" date="2019-01" db="EMBL/GenBank/DDBJ databases">
        <title>High-quality-draft genome sequences of five non-tuberculosis mycobacteriaceae isolated from a nosocomial environment.</title>
        <authorList>
            <person name="Tiago I."/>
            <person name="Alarico S."/>
            <person name="Pereira S.G."/>
            <person name="Coelho C."/>
            <person name="Maranha A."/>
            <person name="Empadinhas N."/>
        </authorList>
    </citation>
    <scope>NUCLEOTIDE SEQUENCE [LARGE SCALE GENOMIC DNA]</scope>
    <source>
        <strain evidence="1 2">22DIII</strain>
    </source>
</reference>
<accession>A0A4R5X8C4</accession>
<evidence type="ECO:0000313" key="1">
    <source>
        <dbReference type="EMBL" id="TDL09955.1"/>
    </source>
</evidence>
<dbReference type="EMBL" id="SDLP01000002">
    <property type="protein sequence ID" value="TDL09955.1"/>
    <property type="molecule type" value="Genomic_DNA"/>
</dbReference>
<sequence length="75" mass="8033">MDGLGNRDHVDDLEDGFGECTDLCVDELGKRTTDRDVAVPAQPPVGDHQPSCLGLLLGQLTNEQHVPLGQIPEPS</sequence>
<dbReference type="RefSeq" id="WP_133413373.1">
    <property type="nucleotide sequence ID" value="NZ_SDLP01000002.1"/>
</dbReference>